<sequence>MFCFILFYFLRQGLALLPRLECSGMLTAYCSLKQSSHVSLLSSWDYRCCHHAWLVFVFFVEKNTKHWFPYVAQAGLELLGSGDLPALASKSAGITDWMNRKIDILPWLE</sequence>
<keyword evidence="3" id="KW-1185">Reference proteome</keyword>
<evidence type="ECO:0000313" key="3">
    <source>
        <dbReference type="Proteomes" id="UP000008225"/>
    </source>
</evidence>
<dbReference type="PANTHER" id="PTHR12138:SF162">
    <property type="entry name" value="CHROMOSOME UNDETERMINED SCAFFOLD_275, WHOLE GENOME SHOTGUN SEQUENCE"/>
    <property type="match status" value="1"/>
</dbReference>
<organism evidence="2 3">
    <name type="scientific">Callithrix jacchus</name>
    <name type="common">White-tufted-ear marmoset</name>
    <name type="synonym">Simia Jacchus</name>
    <dbReference type="NCBI Taxonomy" id="9483"/>
    <lineage>
        <taxon>Eukaryota</taxon>
        <taxon>Metazoa</taxon>
        <taxon>Chordata</taxon>
        <taxon>Craniata</taxon>
        <taxon>Vertebrata</taxon>
        <taxon>Euteleostomi</taxon>
        <taxon>Mammalia</taxon>
        <taxon>Eutheria</taxon>
        <taxon>Euarchontoglires</taxon>
        <taxon>Primates</taxon>
        <taxon>Haplorrhini</taxon>
        <taxon>Platyrrhini</taxon>
        <taxon>Cebidae</taxon>
        <taxon>Callitrichinae</taxon>
        <taxon>Callithrix</taxon>
        <taxon>Callithrix</taxon>
    </lineage>
</organism>
<dbReference type="PANTHER" id="PTHR12138">
    <property type="entry name" value="PRIMATE-EXPANDED PROTEIN FAMILY"/>
    <property type="match status" value="1"/>
</dbReference>
<dbReference type="GeneTree" id="ENSGT01120000271815"/>
<dbReference type="PRINTS" id="PR02045">
    <property type="entry name" value="F138DOMAIN"/>
</dbReference>
<reference evidence="2 3" key="1">
    <citation type="submission" date="2009-03" db="EMBL/GenBank/DDBJ databases">
        <authorList>
            <person name="Warren W."/>
            <person name="Ye L."/>
            <person name="Minx P."/>
            <person name="Worley K."/>
            <person name="Gibbs R."/>
            <person name="Wilson R.K."/>
        </authorList>
    </citation>
    <scope>NUCLEOTIDE SEQUENCE [LARGE SCALE GENOMIC DNA]</scope>
</reference>
<reference evidence="2" key="3">
    <citation type="submission" date="2025-09" db="UniProtKB">
        <authorList>
            <consortium name="Ensembl"/>
        </authorList>
    </citation>
    <scope>IDENTIFICATION</scope>
</reference>
<evidence type="ECO:0000313" key="2">
    <source>
        <dbReference type="Ensembl" id="ENSCJAP00000089852.1"/>
    </source>
</evidence>
<protein>
    <recommendedName>
        <fullName evidence="4">Secreted protein</fullName>
    </recommendedName>
</protein>
<reference evidence="2" key="2">
    <citation type="submission" date="2025-08" db="UniProtKB">
        <authorList>
            <consortium name="Ensembl"/>
        </authorList>
    </citation>
    <scope>IDENTIFICATION</scope>
</reference>
<evidence type="ECO:0000256" key="1">
    <source>
        <dbReference type="SAM" id="SignalP"/>
    </source>
</evidence>
<accession>A0A8I3X9D6</accession>
<evidence type="ECO:0008006" key="4">
    <source>
        <dbReference type="Google" id="ProtNLM"/>
    </source>
</evidence>
<feature type="signal peptide" evidence="1">
    <location>
        <begin position="1"/>
        <end position="15"/>
    </location>
</feature>
<keyword evidence="1" id="KW-0732">Signal</keyword>
<dbReference type="Ensembl" id="ENSCJAT00000124184.1">
    <property type="protein sequence ID" value="ENSCJAP00000089852.1"/>
    <property type="gene ID" value="ENSCJAG00000087388.1"/>
</dbReference>
<feature type="chain" id="PRO_5035221533" description="Secreted protein" evidence="1">
    <location>
        <begin position="16"/>
        <end position="109"/>
    </location>
</feature>
<proteinExistence type="predicted"/>
<name>A0A8I3X9D6_CALJA</name>
<dbReference type="AlphaFoldDB" id="A0A8I3X9D6"/>
<dbReference type="Proteomes" id="UP000008225">
    <property type="component" value="Chromosome 3"/>
</dbReference>